<accession>A0A816ILS9</accession>
<reference evidence="1" key="1">
    <citation type="submission" date="2021-01" db="EMBL/GenBank/DDBJ databases">
        <authorList>
            <consortium name="Genoscope - CEA"/>
            <person name="William W."/>
        </authorList>
    </citation>
    <scope>NUCLEOTIDE SEQUENCE</scope>
</reference>
<dbReference type="EMBL" id="HG994367">
    <property type="protein sequence ID" value="CAF1712371.1"/>
    <property type="molecule type" value="Genomic_DNA"/>
</dbReference>
<evidence type="ECO:0000313" key="1">
    <source>
        <dbReference type="EMBL" id="CAF1712371.1"/>
    </source>
</evidence>
<protein>
    <submittedName>
        <fullName evidence="1">(rape) hypothetical protein</fullName>
    </submittedName>
</protein>
<sequence length="53" mass="5890">MIIWLQGCDGKQHGNSDSVRALYDNSAPVFVRGLSHGREEIGEENCCLRAIRS</sequence>
<name>A0A816ILS9_BRANA</name>
<gene>
    <name evidence="1" type="ORF">DARMORV10_C03P90370.1</name>
</gene>
<dbReference type="Proteomes" id="UP001295469">
    <property type="component" value="Chromosome C03"/>
</dbReference>
<organism evidence="1">
    <name type="scientific">Brassica napus</name>
    <name type="common">Rape</name>
    <dbReference type="NCBI Taxonomy" id="3708"/>
    <lineage>
        <taxon>Eukaryota</taxon>
        <taxon>Viridiplantae</taxon>
        <taxon>Streptophyta</taxon>
        <taxon>Embryophyta</taxon>
        <taxon>Tracheophyta</taxon>
        <taxon>Spermatophyta</taxon>
        <taxon>Magnoliopsida</taxon>
        <taxon>eudicotyledons</taxon>
        <taxon>Gunneridae</taxon>
        <taxon>Pentapetalae</taxon>
        <taxon>rosids</taxon>
        <taxon>malvids</taxon>
        <taxon>Brassicales</taxon>
        <taxon>Brassicaceae</taxon>
        <taxon>Brassiceae</taxon>
        <taxon>Brassica</taxon>
    </lineage>
</organism>
<dbReference type="AlphaFoldDB" id="A0A816ILS9"/>
<proteinExistence type="predicted"/>